<protein>
    <recommendedName>
        <fullName evidence="4">Secreted protein</fullName>
    </recommendedName>
</protein>
<reference evidence="2 3" key="1">
    <citation type="submission" date="2024-11" db="EMBL/GenBank/DDBJ databases">
        <title>A near-complete genome assembly of Cinchona calisaya.</title>
        <authorList>
            <person name="Lian D.C."/>
            <person name="Zhao X.W."/>
            <person name="Wei L."/>
        </authorList>
    </citation>
    <scope>NUCLEOTIDE SEQUENCE [LARGE SCALE GENOMIC DNA]</scope>
    <source>
        <tissue evidence="2">Nenye</tissue>
    </source>
</reference>
<dbReference type="AlphaFoldDB" id="A0ABD3A347"/>
<evidence type="ECO:0008006" key="4">
    <source>
        <dbReference type="Google" id="ProtNLM"/>
    </source>
</evidence>
<keyword evidence="1" id="KW-0732">Signal</keyword>
<feature type="chain" id="PRO_5044820548" description="Secreted protein" evidence="1">
    <location>
        <begin position="29"/>
        <end position="103"/>
    </location>
</feature>
<keyword evidence="3" id="KW-1185">Reference proteome</keyword>
<accession>A0ABD3A347</accession>
<evidence type="ECO:0000256" key="1">
    <source>
        <dbReference type="SAM" id="SignalP"/>
    </source>
</evidence>
<organism evidence="2 3">
    <name type="scientific">Cinchona calisaya</name>
    <dbReference type="NCBI Taxonomy" id="153742"/>
    <lineage>
        <taxon>Eukaryota</taxon>
        <taxon>Viridiplantae</taxon>
        <taxon>Streptophyta</taxon>
        <taxon>Embryophyta</taxon>
        <taxon>Tracheophyta</taxon>
        <taxon>Spermatophyta</taxon>
        <taxon>Magnoliopsida</taxon>
        <taxon>eudicotyledons</taxon>
        <taxon>Gunneridae</taxon>
        <taxon>Pentapetalae</taxon>
        <taxon>asterids</taxon>
        <taxon>lamiids</taxon>
        <taxon>Gentianales</taxon>
        <taxon>Rubiaceae</taxon>
        <taxon>Cinchonoideae</taxon>
        <taxon>Cinchoneae</taxon>
        <taxon>Cinchona</taxon>
    </lineage>
</organism>
<evidence type="ECO:0000313" key="2">
    <source>
        <dbReference type="EMBL" id="KAL3526119.1"/>
    </source>
</evidence>
<name>A0ABD3A347_9GENT</name>
<sequence>MTLYLLGGPPSSSFSLLMLSAGSAVVAACVVSPPFASYWALREPSFGGLYSTSLNTTRKMIISENFSCCHNNLPRANQSVTTCKFLPHIDAYPIFSFCTPKID</sequence>
<evidence type="ECO:0000313" key="3">
    <source>
        <dbReference type="Proteomes" id="UP001630127"/>
    </source>
</evidence>
<proteinExistence type="predicted"/>
<comment type="caution">
    <text evidence="2">The sequence shown here is derived from an EMBL/GenBank/DDBJ whole genome shotgun (WGS) entry which is preliminary data.</text>
</comment>
<gene>
    <name evidence="2" type="ORF">ACH5RR_014491</name>
</gene>
<dbReference type="Proteomes" id="UP001630127">
    <property type="component" value="Unassembled WGS sequence"/>
</dbReference>
<dbReference type="EMBL" id="JBJUIK010000006">
    <property type="protein sequence ID" value="KAL3526119.1"/>
    <property type="molecule type" value="Genomic_DNA"/>
</dbReference>
<feature type="signal peptide" evidence="1">
    <location>
        <begin position="1"/>
        <end position="28"/>
    </location>
</feature>